<proteinExistence type="predicted"/>
<sequence length="113" mass="12192">MHLHSNPGISFNRANRESRDSRIAGCRCGCRAGCGCYRIYGTGRIQEIWIIPEIVIGIEAARGIHANGNNILTFQNIRNQVRLLESSAGAGVRGGHHDPAGAICIAISHPYGK</sequence>
<dbReference type="Proteomes" id="UP000050430">
    <property type="component" value="Unassembled WGS sequence"/>
</dbReference>
<accession>A0A0P6WQA5</accession>
<organism evidence="1 2">
    <name type="scientific">Leptolinea tardivitalis</name>
    <dbReference type="NCBI Taxonomy" id="229920"/>
    <lineage>
        <taxon>Bacteria</taxon>
        <taxon>Bacillati</taxon>
        <taxon>Chloroflexota</taxon>
        <taxon>Anaerolineae</taxon>
        <taxon>Anaerolineales</taxon>
        <taxon>Anaerolineaceae</taxon>
        <taxon>Leptolinea</taxon>
    </lineage>
</organism>
<evidence type="ECO:0000313" key="2">
    <source>
        <dbReference type="Proteomes" id="UP000050430"/>
    </source>
</evidence>
<reference evidence="1 2" key="1">
    <citation type="submission" date="2015-07" db="EMBL/GenBank/DDBJ databases">
        <title>Genome sequence of Leptolinea tardivitalis DSM 16556.</title>
        <authorList>
            <person name="Hemp J."/>
            <person name="Ward L.M."/>
            <person name="Pace L.A."/>
            <person name="Fischer W.W."/>
        </authorList>
    </citation>
    <scope>NUCLEOTIDE SEQUENCE [LARGE SCALE GENOMIC DNA]</scope>
    <source>
        <strain evidence="1 2">YMTK-2</strain>
    </source>
</reference>
<protein>
    <submittedName>
        <fullName evidence="1">Uncharacterized protein</fullName>
    </submittedName>
</protein>
<keyword evidence="2" id="KW-1185">Reference proteome</keyword>
<dbReference type="EMBL" id="LGCK01000012">
    <property type="protein sequence ID" value="KPL70963.1"/>
    <property type="molecule type" value="Genomic_DNA"/>
</dbReference>
<gene>
    <name evidence="1" type="ORF">ADM99_11685</name>
</gene>
<comment type="caution">
    <text evidence="1">The sequence shown here is derived from an EMBL/GenBank/DDBJ whole genome shotgun (WGS) entry which is preliminary data.</text>
</comment>
<name>A0A0P6WQA5_9CHLR</name>
<dbReference type="AlphaFoldDB" id="A0A0P6WQA5"/>
<evidence type="ECO:0000313" key="1">
    <source>
        <dbReference type="EMBL" id="KPL70963.1"/>
    </source>
</evidence>